<sequence length="73" mass="8318">MFRLALLLYVLFLVGYAAFTAAILHHVRKYSAPGKEGRVYTRMFVAMTVALAFLSFMAFLKVPWNDLGFNVQL</sequence>
<dbReference type="EMBL" id="MHNI01000013">
    <property type="protein sequence ID" value="OGZ42824.1"/>
    <property type="molecule type" value="Genomic_DNA"/>
</dbReference>
<dbReference type="Proteomes" id="UP000176700">
    <property type="component" value="Unassembled WGS sequence"/>
</dbReference>
<name>A0A1G2FXL7_9BACT</name>
<dbReference type="AlphaFoldDB" id="A0A1G2FXL7"/>
<organism evidence="2 3">
    <name type="scientific">Candidatus Ryanbacteria bacterium RIFCSPHIGHO2_01_45_13</name>
    <dbReference type="NCBI Taxonomy" id="1802112"/>
    <lineage>
        <taxon>Bacteria</taxon>
        <taxon>Candidatus Ryaniibacteriota</taxon>
    </lineage>
</organism>
<keyword evidence="1" id="KW-0472">Membrane</keyword>
<evidence type="ECO:0000313" key="2">
    <source>
        <dbReference type="EMBL" id="OGZ42824.1"/>
    </source>
</evidence>
<gene>
    <name evidence="2" type="ORF">A2W41_00720</name>
</gene>
<comment type="caution">
    <text evidence="2">The sequence shown here is derived from an EMBL/GenBank/DDBJ whole genome shotgun (WGS) entry which is preliminary data.</text>
</comment>
<feature type="transmembrane region" description="Helical" evidence="1">
    <location>
        <begin position="6"/>
        <end position="27"/>
    </location>
</feature>
<evidence type="ECO:0008006" key="4">
    <source>
        <dbReference type="Google" id="ProtNLM"/>
    </source>
</evidence>
<evidence type="ECO:0000256" key="1">
    <source>
        <dbReference type="SAM" id="Phobius"/>
    </source>
</evidence>
<accession>A0A1G2FXL7</accession>
<feature type="transmembrane region" description="Helical" evidence="1">
    <location>
        <begin position="39"/>
        <end position="60"/>
    </location>
</feature>
<proteinExistence type="predicted"/>
<protein>
    <recommendedName>
        <fullName evidence="4">DUF1146 domain-containing protein</fullName>
    </recommendedName>
</protein>
<keyword evidence="1" id="KW-1133">Transmembrane helix</keyword>
<keyword evidence="1" id="KW-0812">Transmembrane</keyword>
<reference evidence="2 3" key="1">
    <citation type="journal article" date="2016" name="Nat. Commun.">
        <title>Thousands of microbial genomes shed light on interconnected biogeochemical processes in an aquifer system.</title>
        <authorList>
            <person name="Anantharaman K."/>
            <person name="Brown C.T."/>
            <person name="Hug L.A."/>
            <person name="Sharon I."/>
            <person name="Castelle C.J."/>
            <person name="Probst A.J."/>
            <person name="Thomas B.C."/>
            <person name="Singh A."/>
            <person name="Wilkins M.J."/>
            <person name="Karaoz U."/>
            <person name="Brodie E.L."/>
            <person name="Williams K.H."/>
            <person name="Hubbard S.S."/>
            <person name="Banfield J.F."/>
        </authorList>
    </citation>
    <scope>NUCLEOTIDE SEQUENCE [LARGE SCALE GENOMIC DNA]</scope>
</reference>
<evidence type="ECO:0000313" key="3">
    <source>
        <dbReference type="Proteomes" id="UP000176700"/>
    </source>
</evidence>